<evidence type="ECO:0000256" key="3">
    <source>
        <dbReference type="ARBA" id="ARBA00016495"/>
    </source>
</evidence>
<dbReference type="SUPFAM" id="SSF81301">
    <property type="entry name" value="Nucleotidyltransferase"/>
    <property type="match status" value="1"/>
</dbReference>
<dbReference type="EC" id="6.1.1.1" evidence="2"/>
<dbReference type="PANTHER" id="PTHR11766">
    <property type="entry name" value="TYROSYL-TRNA SYNTHETASE"/>
    <property type="match status" value="1"/>
</dbReference>
<keyword evidence="17" id="KW-0862">Zinc</keyword>
<dbReference type="PROSITE" id="PS50966">
    <property type="entry name" value="ZF_SWIM"/>
    <property type="match status" value="1"/>
</dbReference>
<dbReference type="InterPro" id="IPR007527">
    <property type="entry name" value="Znf_SWIM"/>
</dbReference>
<evidence type="ECO:0000313" key="21">
    <source>
        <dbReference type="Proteomes" id="UP000078200"/>
    </source>
</evidence>
<keyword evidence="17" id="KW-0479">Metal-binding</keyword>
<dbReference type="NCBIfam" id="TIGR00234">
    <property type="entry name" value="tyrS"/>
    <property type="match status" value="1"/>
</dbReference>
<evidence type="ECO:0000256" key="8">
    <source>
        <dbReference type="ARBA" id="ARBA00022840"/>
    </source>
</evidence>
<dbReference type="GO" id="GO:0008270">
    <property type="term" value="F:zinc ion binding"/>
    <property type="evidence" value="ECO:0007669"/>
    <property type="project" value="UniProtKB-KW"/>
</dbReference>
<comment type="catalytic activity">
    <reaction evidence="15">
        <text>(S)-lactate + NAD(+) = pyruvate + NADH + H(+)</text>
        <dbReference type="Rhea" id="RHEA:23444"/>
        <dbReference type="ChEBI" id="CHEBI:15361"/>
        <dbReference type="ChEBI" id="CHEBI:15378"/>
        <dbReference type="ChEBI" id="CHEBI:16651"/>
        <dbReference type="ChEBI" id="CHEBI:57540"/>
        <dbReference type="ChEBI" id="CHEBI:57945"/>
        <dbReference type="EC" id="1.1.1.27"/>
    </reaction>
</comment>
<evidence type="ECO:0000256" key="9">
    <source>
        <dbReference type="ARBA" id="ARBA00022917"/>
    </source>
</evidence>
<dbReference type="SUPFAM" id="SSF55174">
    <property type="entry name" value="Alpha-L RNA-binding motif"/>
    <property type="match status" value="1"/>
</dbReference>
<dbReference type="GO" id="GO:0005829">
    <property type="term" value="C:cytosol"/>
    <property type="evidence" value="ECO:0007669"/>
    <property type="project" value="TreeGrafter"/>
</dbReference>
<dbReference type="STRING" id="7395.A0A1A9VK51"/>
<dbReference type="Proteomes" id="UP000078200">
    <property type="component" value="Unassembled WGS sequence"/>
</dbReference>
<dbReference type="SUPFAM" id="SSF143243">
    <property type="entry name" value="Nqo5-like"/>
    <property type="match status" value="1"/>
</dbReference>
<dbReference type="Gene3D" id="1.10.240.10">
    <property type="entry name" value="Tyrosyl-Transfer RNA Synthetase"/>
    <property type="match status" value="1"/>
</dbReference>
<keyword evidence="18" id="KW-1278">Translocase</keyword>
<dbReference type="InterPro" id="IPR043519">
    <property type="entry name" value="NT_sf"/>
</dbReference>
<keyword evidence="9" id="KW-0648">Protein biosynthesis</keyword>
<sequence>MDKTARHIQKKTKCECIQKDDGIIVIYSTLDEIEKHLSFLRDDEKCRFELLVDIFGVDYPDREKRFELVYNLLSIVHNIRVHIKLQLCEGDMPPSIAKVFSTASWFEREVFDMYGIEFSDHPDLRRILTDYGFKGHPMLKDFPLTGYEEVRYDIEAKKVVYNPIDLPQDFRMLDSLSPWEGNIGGTLAHMIALRELGNVVLLDISDGIPQGKALDIAESSPIDGFNSGLTGTNQYKDIENSDAIIITAGIARKPGMSRDDLLQTNAKVMKEVGENIKKYSPNAFVVVVTNPLDAMVSVVHKFSNLPANMVVGMAGVLDSSRFRYFLASELNISVEDISAFVLGGHGDTMVPLINCTSIAGIPLTQVINMGLITQKKVDEIVKRTRNGGKEIVDLLKSGSAYYAPASSAICMLESYLKDKRRILPCAAYLNGEYGVKDLFIGVPVIIGKNGVEKVLEVKMDNSEREMFDKSCFSSIANIFSLTAKIFSHRSSGTSASCNLTISNIILLNRLLLTITALMILHSSFAVMMTNVSSDTESIKSMIVSIIDQNKGHDIVTLDVQNRTIIAKYMIIASGDSSRHVKALAEHVIKSLERHDKIDVEVMDEGNWIMMLRHLQKFGYKPIVLLGGGTTKIGDPSFKDKARSILPVENINQNTSSIRRILEKMVSFNDSKTGAMIVNNADWLDNIKYIDFLRDIGAYFSVNRMLSFDSVKIRLDREQTLSFLEFNYMLLQAYDFVELNKKHGCRLQIGGSDQWGNIVNGIELGKKLNLPELFGLTAPLLLNAQGVKMGKTESGAVWLDDNMLKPYDYWQYFRNVDDQDVGRFLRLLTDVPIDEIKKLESLKDQEINEAKKVLATEVTKICHGNKEAELARSAAVSAFENEDSSLLPDYIIKKEQVANGISLVDLLHNIGFEPSKGAAKRLIQGNGCKVNDNIINNPISNLFLTLGITTFREALKYVHELPYGRNNNRTDYLSVISEKCENSASLELTEEEKIEPEHLGNYKVEKHKQFIENWLPKHTVQHGANFQNSRIIGRDYFNKGKVRNVSINKSHAKSEVVGSSVYRVKLEYDGPFLSGKCSCPAFVYYGPCKHMAATGFALIDLDRKEYRSSMCPGYVDEQTLLERFLLKKTNKELISIIVRLGDQHPEIFEELEDEEYEQFTQRIENCSIDTMCQLLNEESVVMTKQGLDFRFTKEAVEFMKRMYNESMALFKNILQVDCRILQQFKSVKLLDSSYISLPNSMENMYKGYGTSYIGYESNTKSGIKLQLVFDYLNQTLDQLNITEGIRRV</sequence>
<dbReference type="Pfam" id="PF02866">
    <property type="entry name" value="Ldh_1_C"/>
    <property type="match status" value="1"/>
</dbReference>
<evidence type="ECO:0000256" key="7">
    <source>
        <dbReference type="ARBA" id="ARBA00022741"/>
    </source>
</evidence>
<accession>A0A1A9VK51</accession>
<dbReference type="InterPro" id="IPR014729">
    <property type="entry name" value="Rossmann-like_a/b/a_fold"/>
</dbReference>
<dbReference type="InterPro" id="IPR036986">
    <property type="entry name" value="S4_RNA-bd_sf"/>
</dbReference>
<dbReference type="HAMAP" id="MF_00487">
    <property type="entry name" value="Malate_dehydrog_3"/>
    <property type="match status" value="1"/>
</dbReference>
<evidence type="ECO:0000256" key="14">
    <source>
        <dbReference type="ARBA" id="ARBA00048248"/>
    </source>
</evidence>
<dbReference type="SUPFAM" id="SSF51735">
    <property type="entry name" value="NAD(P)-binding Rossmann-fold domains"/>
    <property type="match status" value="1"/>
</dbReference>
<comment type="catalytic activity">
    <reaction evidence="14">
        <text>tRNA(Tyr) + L-tyrosine + ATP = L-tyrosyl-tRNA(Tyr) + AMP + diphosphate + H(+)</text>
        <dbReference type="Rhea" id="RHEA:10220"/>
        <dbReference type="Rhea" id="RHEA-COMP:9706"/>
        <dbReference type="Rhea" id="RHEA-COMP:9707"/>
        <dbReference type="ChEBI" id="CHEBI:15378"/>
        <dbReference type="ChEBI" id="CHEBI:30616"/>
        <dbReference type="ChEBI" id="CHEBI:33019"/>
        <dbReference type="ChEBI" id="CHEBI:58315"/>
        <dbReference type="ChEBI" id="CHEBI:78442"/>
        <dbReference type="ChEBI" id="CHEBI:78536"/>
        <dbReference type="ChEBI" id="CHEBI:456215"/>
        <dbReference type="EC" id="6.1.1.1"/>
    </reaction>
</comment>
<dbReference type="Pfam" id="PF04434">
    <property type="entry name" value="SWIM"/>
    <property type="match status" value="1"/>
</dbReference>
<dbReference type="Gene3D" id="3.30.460.80">
    <property type="entry name" value="NADH:ubiquinone oxidoreductase, 30kDa subunit"/>
    <property type="match status" value="1"/>
</dbReference>
<dbReference type="InterPro" id="IPR002307">
    <property type="entry name" value="Tyr-tRNA-ligase"/>
</dbReference>
<name>A0A1A9VK51_GLOAU</name>
<dbReference type="SUPFAM" id="SSF56327">
    <property type="entry name" value="LDH C-terminal domain-like"/>
    <property type="match status" value="1"/>
</dbReference>
<dbReference type="CDD" id="cd01339">
    <property type="entry name" value="LDH-like_MDH"/>
    <property type="match status" value="1"/>
</dbReference>
<dbReference type="FunFam" id="3.40.50.720:FF:000018">
    <property type="entry name" value="Malate dehydrogenase"/>
    <property type="match status" value="1"/>
</dbReference>
<dbReference type="PANTHER" id="PTHR11766:SF0">
    <property type="entry name" value="TYROSINE--TRNA LIGASE, MITOCHONDRIAL"/>
    <property type="match status" value="1"/>
</dbReference>
<evidence type="ECO:0000256" key="5">
    <source>
        <dbReference type="ARBA" id="ARBA00022448"/>
    </source>
</evidence>
<dbReference type="InterPro" id="IPR037232">
    <property type="entry name" value="NADH_quin_OxRdtase_su_C/D-like"/>
</dbReference>
<evidence type="ECO:0000313" key="20">
    <source>
        <dbReference type="EnsemblMetazoa" id="GAUT039644-PA"/>
    </source>
</evidence>
<dbReference type="PROSITE" id="PS00542">
    <property type="entry name" value="COMPLEX1_30K"/>
    <property type="match status" value="1"/>
</dbReference>
<evidence type="ECO:0000256" key="18">
    <source>
        <dbReference type="RuleBase" id="RU003456"/>
    </source>
</evidence>
<dbReference type="GO" id="GO:0003723">
    <property type="term" value="F:RNA binding"/>
    <property type="evidence" value="ECO:0007669"/>
    <property type="project" value="UniProtKB-KW"/>
</dbReference>
<comment type="similarity">
    <text evidence="1 18">Belongs to the complex I 30 kDa subunit family.</text>
</comment>
<evidence type="ECO:0000256" key="15">
    <source>
        <dbReference type="ARBA" id="ARBA00049258"/>
    </source>
</evidence>
<proteinExistence type="inferred from homology"/>
<dbReference type="NCBIfam" id="TIGR01763">
    <property type="entry name" value="MalateDH_bact"/>
    <property type="match status" value="1"/>
</dbReference>
<keyword evidence="5 18" id="KW-0813">Transport</keyword>
<dbReference type="FunFam" id="1.10.240.10:FF:000001">
    <property type="entry name" value="Tyrosine--tRNA ligase"/>
    <property type="match status" value="1"/>
</dbReference>
<dbReference type="InterPro" id="IPR020396">
    <property type="entry name" value="NADH_UbQ_OxRdtase_CS"/>
</dbReference>
<keyword evidence="7" id="KW-0547">Nucleotide-binding</keyword>
<dbReference type="Gene3D" id="3.10.290.10">
    <property type="entry name" value="RNA-binding S4 domain"/>
    <property type="match status" value="1"/>
</dbReference>
<dbReference type="VEuPathDB" id="VectorBase:GAUT039644"/>
<dbReference type="InterPro" id="IPR002305">
    <property type="entry name" value="aa-tRNA-synth_Ic"/>
</dbReference>
<keyword evidence="16" id="KW-0694">RNA-binding</keyword>
<dbReference type="InterPro" id="IPR024088">
    <property type="entry name" value="Tyr-tRNA-ligase_bac-type"/>
</dbReference>
<dbReference type="GO" id="GO:0005524">
    <property type="term" value="F:ATP binding"/>
    <property type="evidence" value="ECO:0007669"/>
    <property type="project" value="UniProtKB-KW"/>
</dbReference>
<dbReference type="NCBIfam" id="NF004863">
    <property type="entry name" value="PRK06223.1"/>
    <property type="match status" value="1"/>
</dbReference>
<dbReference type="InterPro" id="IPR010218">
    <property type="entry name" value="NADH_DH_suC"/>
</dbReference>
<dbReference type="Gene3D" id="3.40.50.620">
    <property type="entry name" value="HUPs"/>
    <property type="match status" value="1"/>
</dbReference>
<evidence type="ECO:0000256" key="13">
    <source>
        <dbReference type="ARBA" id="ARBA00033323"/>
    </source>
</evidence>
<reference evidence="20" key="1">
    <citation type="submission" date="2020-05" db="UniProtKB">
        <authorList>
            <consortium name="EnsemblMetazoa"/>
        </authorList>
    </citation>
    <scope>IDENTIFICATION</scope>
    <source>
        <strain evidence="20">TTRI</strain>
    </source>
</reference>
<dbReference type="HAMAP" id="MF_01357">
    <property type="entry name" value="NDH1_NuoC"/>
    <property type="match status" value="1"/>
</dbReference>
<dbReference type="InterPro" id="IPR001268">
    <property type="entry name" value="NADH_UbQ_OxRdtase_30kDa_su"/>
</dbReference>
<evidence type="ECO:0000256" key="16">
    <source>
        <dbReference type="PROSITE-ProRule" id="PRU00182"/>
    </source>
</evidence>
<evidence type="ECO:0000256" key="12">
    <source>
        <dbReference type="ARBA" id="ARBA00023146"/>
    </source>
</evidence>
<dbReference type="Pfam" id="PF00329">
    <property type="entry name" value="Complex1_30kDa"/>
    <property type="match status" value="1"/>
</dbReference>
<dbReference type="Gene3D" id="3.30.460.10">
    <property type="entry name" value="Beta Polymerase, domain 2"/>
    <property type="match status" value="1"/>
</dbReference>
<dbReference type="GO" id="GO:0004831">
    <property type="term" value="F:tyrosine-tRNA ligase activity"/>
    <property type="evidence" value="ECO:0007669"/>
    <property type="project" value="UniProtKB-EC"/>
</dbReference>
<keyword evidence="17" id="KW-0863">Zinc-finger</keyword>
<dbReference type="Gene3D" id="3.90.110.10">
    <property type="entry name" value="Lactate dehydrogenase/glycoside hydrolase, family 4, C-terminal"/>
    <property type="match status" value="1"/>
</dbReference>
<dbReference type="InterPro" id="IPR015955">
    <property type="entry name" value="Lactate_DH/Glyco_Ohase_4_C"/>
</dbReference>
<dbReference type="GO" id="GO:0019752">
    <property type="term" value="P:carboxylic acid metabolic process"/>
    <property type="evidence" value="ECO:0007669"/>
    <property type="project" value="InterPro"/>
</dbReference>
<protein>
    <recommendedName>
        <fullName evidence="3">L-lactate dehydrogenase</fullName>
        <ecNumber evidence="2">6.1.1.1</ecNumber>
    </recommendedName>
    <alternativeName>
        <fullName evidence="4">NADH dehydrogenase [ubiquinone] iron-sulfur protein 3, mitochondrial</fullName>
    </alternativeName>
    <alternativeName>
        <fullName evidence="13">Tyrosyl-tRNA synthetase</fullName>
    </alternativeName>
</protein>
<dbReference type="PRINTS" id="PR00086">
    <property type="entry name" value="LLDHDRGNASE"/>
</dbReference>
<keyword evidence="11 18" id="KW-0520">NAD</keyword>
<dbReference type="GO" id="GO:0004459">
    <property type="term" value="F:L-lactate dehydrogenase (NAD+) activity"/>
    <property type="evidence" value="ECO:0007669"/>
    <property type="project" value="UniProtKB-EC"/>
</dbReference>
<dbReference type="EnsemblMetazoa" id="GAUT039644-RA">
    <property type="protein sequence ID" value="GAUT039644-PA"/>
    <property type="gene ID" value="GAUT039644"/>
</dbReference>
<dbReference type="InterPro" id="IPR022383">
    <property type="entry name" value="Lactate/malate_DH_C"/>
</dbReference>
<dbReference type="GO" id="GO:0008137">
    <property type="term" value="F:NADH dehydrogenase (ubiquinone) activity"/>
    <property type="evidence" value="ECO:0007669"/>
    <property type="project" value="InterPro"/>
</dbReference>
<evidence type="ECO:0000259" key="19">
    <source>
        <dbReference type="PROSITE" id="PS50966"/>
    </source>
</evidence>
<evidence type="ECO:0000256" key="4">
    <source>
        <dbReference type="ARBA" id="ARBA00020084"/>
    </source>
</evidence>
<dbReference type="PROSITE" id="PS50889">
    <property type="entry name" value="S4"/>
    <property type="match status" value="1"/>
</dbReference>
<evidence type="ECO:0000256" key="11">
    <source>
        <dbReference type="ARBA" id="ARBA00023027"/>
    </source>
</evidence>
<evidence type="ECO:0000256" key="10">
    <source>
        <dbReference type="ARBA" id="ARBA00023002"/>
    </source>
</evidence>
<dbReference type="GO" id="GO:0006437">
    <property type="term" value="P:tyrosyl-tRNA aminoacylation"/>
    <property type="evidence" value="ECO:0007669"/>
    <property type="project" value="InterPro"/>
</dbReference>
<keyword evidence="21" id="KW-1185">Reference proteome</keyword>
<dbReference type="InterPro" id="IPR011275">
    <property type="entry name" value="Malate_DH_type3"/>
</dbReference>
<dbReference type="CDD" id="cd00165">
    <property type="entry name" value="S4"/>
    <property type="match status" value="1"/>
</dbReference>
<dbReference type="InterPro" id="IPR001557">
    <property type="entry name" value="L-lactate/malate_DH"/>
</dbReference>
<dbReference type="Pfam" id="PF00056">
    <property type="entry name" value="Ldh_1_N"/>
    <property type="match status" value="1"/>
</dbReference>
<keyword evidence="10" id="KW-0560">Oxidoreductase</keyword>
<dbReference type="InterPro" id="IPR001236">
    <property type="entry name" value="Lactate/malate_DH_N"/>
</dbReference>
<evidence type="ECO:0000256" key="1">
    <source>
        <dbReference type="ARBA" id="ARBA00007569"/>
    </source>
</evidence>
<dbReference type="InterPro" id="IPR036291">
    <property type="entry name" value="NAD(P)-bd_dom_sf"/>
</dbReference>
<dbReference type="Pfam" id="PF00579">
    <property type="entry name" value="tRNA-synt_1b"/>
    <property type="match status" value="1"/>
</dbReference>
<evidence type="ECO:0000256" key="17">
    <source>
        <dbReference type="PROSITE-ProRule" id="PRU00325"/>
    </source>
</evidence>
<dbReference type="Gene3D" id="3.40.50.720">
    <property type="entry name" value="NAD(P)-binding Rossmann-like Domain"/>
    <property type="match status" value="1"/>
</dbReference>
<dbReference type="SUPFAM" id="SSF52374">
    <property type="entry name" value="Nucleotidylyl transferase"/>
    <property type="match status" value="1"/>
</dbReference>
<evidence type="ECO:0000256" key="2">
    <source>
        <dbReference type="ARBA" id="ARBA00013160"/>
    </source>
</evidence>
<dbReference type="FunFam" id="3.90.110.10:FF:000004">
    <property type="entry name" value="Malate dehydrogenase"/>
    <property type="match status" value="1"/>
</dbReference>
<keyword evidence="6" id="KW-0436">Ligase</keyword>
<dbReference type="NCBIfam" id="TIGR01961">
    <property type="entry name" value="NuoC_fam"/>
    <property type="match status" value="1"/>
</dbReference>
<keyword evidence="8" id="KW-0067">ATP-binding</keyword>
<keyword evidence="12" id="KW-0030">Aminoacyl-tRNA synthetase</keyword>
<dbReference type="GO" id="GO:0016651">
    <property type="term" value="F:oxidoreductase activity, acting on NAD(P)H"/>
    <property type="evidence" value="ECO:0007669"/>
    <property type="project" value="InterPro"/>
</dbReference>
<organism evidence="20 21">
    <name type="scientific">Glossina austeni</name>
    <name type="common">Savannah tsetse fly</name>
    <dbReference type="NCBI Taxonomy" id="7395"/>
    <lineage>
        <taxon>Eukaryota</taxon>
        <taxon>Metazoa</taxon>
        <taxon>Ecdysozoa</taxon>
        <taxon>Arthropoda</taxon>
        <taxon>Hexapoda</taxon>
        <taxon>Insecta</taxon>
        <taxon>Pterygota</taxon>
        <taxon>Neoptera</taxon>
        <taxon>Endopterygota</taxon>
        <taxon>Diptera</taxon>
        <taxon>Brachycera</taxon>
        <taxon>Muscomorpha</taxon>
        <taxon>Hippoboscoidea</taxon>
        <taxon>Glossinidae</taxon>
        <taxon>Glossina</taxon>
    </lineage>
</organism>
<feature type="domain" description="SWIM-type" evidence="19">
    <location>
        <begin position="1061"/>
        <end position="1098"/>
    </location>
</feature>
<dbReference type="NCBIfam" id="NF004733">
    <property type="entry name" value="PRK06074.1-5"/>
    <property type="match status" value="1"/>
</dbReference>
<evidence type="ECO:0000256" key="6">
    <source>
        <dbReference type="ARBA" id="ARBA00022598"/>
    </source>
</evidence>
<dbReference type="CDD" id="cd00805">
    <property type="entry name" value="TyrRS_core"/>
    <property type="match status" value="1"/>
</dbReference>